<feature type="compositionally biased region" description="Polar residues" evidence="1">
    <location>
        <begin position="182"/>
        <end position="191"/>
    </location>
</feature>
<protein>
    <submittedName>
        <fullName evidence="2">Uncharacterized protein</fullName>
    </submittedName>
</protein>
<accession>A0A8K0Y2A8</accession>
<proteinExistence type="predicted"/>
<dbReference type="Proteomes" id="UP000648908">
    <property type="component" value="Unassembled WGS sequence"/>
</dbReference>
<feature type="region of interest" description="Disordered" evidence="1">
    <location>
        <begin position="164"/>
        <end position="217"/>
    </location>
</feature>
<dbReference type="EMBL" id="JAESVN010000011">
    <property type="protein sequence ID" value="MBL4919037.1"/>
    <property type="molecule type" value="Genomic_DNA"/>
</dbReference>
<gene>
    <name evidence="2" type="ORF">JL811_17580</name>
</gene>
<sequence>MDMVWWNELTGVFRRPFGKLAFRGSGQIKMASGQQATSLRSIWLSSRRIGEAAQQELPGFGDDLVLMGRGTFGEVRTEDRDGNTVRMEFLLPIRFKAAFENAPRLVVLLDQGAGQAVCKASLDYRALTPDGFSLALLPRGIKGHGDARFYWLAVGARCQTSRSGRSILSRSAPASPRDTPSLGGSTMTDKGTMSPDHPNAQAAPGSPPESPWPQSGAAGRKWWLDAITDTGLPTLQFRQLRRGGRMRLFRCDNPALQH</sequence>
<evidence type="ECO:0000256" key="1">
    <source>
        <dbReference type="SAM" id="MobiDB-lite"/>
    </source>
</evidence>
<dbReference type="RefSeq" id="WP_202690012.1">
    <property type="nucleotide sequence ID" value="NZ_JAESVN010000011.1"/>
</dbReference>
<comment type="caution">
    <text evidence="2">The sequence shown here is derived from an EMBL/GenBank/DDBJ whole genome shotgun (WGS) entry which is preliminary data.</text>
</comment>
<dbReference type="AlphaFoldDB" id="A0A8K0Y2A8"/>
<keyword evidence="3" id="KW-1185">Reference proteome</keyword>
<name>A0A8K0Y2A8_9RHOB</name>
<reference evidence="2" key="1">
    <citation type="submission" date="2021-01" db="EMBL/GenBank/DDBJ databases">
        <title>Tabrizicola alba sp. nov. a motile alkaliphilic bacterium isolated from a soda lake.</title>
        <authorList>
            <person name="Szuroczki S."/>
            <person name="Abbaszade G."/>
            <person name="Schumann P."/>
            <person name="Toth E."/>
        </authorList>
    </citation>
    <scope>NUCLEOTIDE SEQUENCE</scope>
    <source>
        <strain evidence="2">DMG-N-6</strain>
    </source>
</reference>
<evidence type="ECO:0000313" key="3">
    <source>
        <dbReference type="Proteomes" id="UP000648908"/>
    </source>
</evidence>
<evidence type="ECO:0000313" key="2">
    <source>
        <dbReference type="EMBL" id="MBL4919037.1"/>
    </source>
</evidence>
<organism evidence="2 3">
    <name type="scientific">Szabonella alba</name>
    <dbReference type="NCBI Taxonomy" id="2804194"/>
    <lineage>
        <taxon>Bacteria</taxon>
        <taxon>Pseudomonadati</taxon>
        <taxon>Pseudomonadota</taxon>
        <taxon>Alphaproteobacteria</taxon>
        <taxon>Rhodobacterales</taxon>
        <taxon>Paracoccaceae</taxon>
        <taxon>Szabonella</taxon>
    </lineage>
</organism>